<dbReference type="RefSeq" id="WP_263123620.1">
    <property type="nucleotide sequence ID" value="NZ_CP106753.1"/>
</dbReference>
<feature type="domain" description="PH" evidence="1">
    <location>
        <begin position="1"/>
        <end position="44"/>
    </location>
</feature>
<name>A0ABY6DLH3_9NEIS</name>
<evidence type="ECO:0000313" key="3">
    <source>
        <dbReference type="Proteomes" id="UP001061302"/>
    </source>
</evidence>
<reference evidence="2" key="1">
    <citation type="submission" date="2022-10" db="EMBL/GenBank/DDBJ databases">
        <title>Chitiniphilus purpureus sp. nov., a novel chitin-degrading bacterium isolated from crawfish pond sediment.</title>
        <authorList>
            <person name="Li K."/>
        </authorList>
    </citation>
    <scope>NUCLEOTIDE SEQUENCE</scope>
    <source>
        <strain evidence="2">CD1</strain>
    </source>
</reference>
<organism evidence="2 3">
    <name type="scientific">Chitiniphilus purpureus</name>
    <dbReference type="NCBI Taxonomy" id="2981137"/>
    <lineage>
        <taxon>Bacteria</taxon>
        <taxon>Pseudomonadati</taxon>
        <taxon>Pseudomonadota</taxon>
        <taxon>Betaproteobacteria</taxon>
        <taxon>Neisseriales</taxon>
        <taxon>Chitinibacteraceae</taxon>
        <taxon>Chitiniphilus</taxon>
    </lineage>
</organism>
<accession>A0ABY6DLH3</accession>
<sequence length="196" mass="21395">MEQAVFTLALEPGLTVRVGERYWLEAHAEIERDNWLDTLARVALDVWPGKVASLDGNGGLVNNLRVWENLILPAWYHHGDSLAGLETALLALFAEVGVDEAQAVGICQGLPAALGREQRQELALLRAALLEPSCLVIDGDWYAFLAYGRGLACRPLFERMTEQAVTFVAAAYPPPSASFQRLLIGDAAQLTVSDRP</sequence>
<evidence type="ECO:0000259" key="1">
    <source>
        <dbReference type="PROSITE" id="PS50003"/>
    </source>
</evidence>
<protein>
    <recommendedName>
        <fullName evidence="1">PH domain-containing protein</fullName>
    </recommendedName>
</protein>
<dbReference type="InterPro" id="IPR001849">
    <property type="entry name" value="PH_domain"/>
</dbReference>
<dbReference type="PROSITE" id="PS50003">
    <property type="entry name" value="PH_DOMAIN"/>
    <property type="match status" value="1"/>
</dbReference>
<dbReference type="EMBL" id="CP106753">
    <property type="protein sequence ID" value="UXY14321.1"/>
    <property type="molecule type" value="Genomic_DNA"/>
</dbReference>
<dbReference type="Proteomes" id="UP001061302">
    <property type="component" value="Chromosome"/>
</dbReference>
<evidence type="ECO:0000313" key="2">
    <source>
        <dbReference type="EMBL" id="UXY14321.1"/>
    </source>
</evidence>
<keyword evidence="3" id="KW-1185">Reference proteome</keyword>
<proteinExistence type="predicted"/>
<gene>
    <name evidence="2" type="ORF">N8I74_13470</name>
</gene>